<evidence type="ECO:0000313" key="4">
    <source>
        <dbReference type="Proteomes" id="UP000826271"/>
    </source>
</evidence>
<dbReference type="PANTHER" id="PTHR31625">
    <property type="match status" value="1"/>
</dbReference>
<proteinExistence type="predicted"/>
<dbReference type="Gene3D" id="3.30.559.10">
    <property type="entry name" value="Chloramphenicol acetyltransferase-like domain"/>
    <property type="match status" value="2"/>
</dbReference>
<evidence type="ECO:0000256" key="2">
    <source>
        <dbReference type="ARBA" id="ARBA00023315"/>
    </source>
</evidence>
<dbReference type="EMBL" id="WHWC01000003">
    <property type="protein sequence ID" value="KAG8386935.1"/>
    <property type="molecule type" value="Genomic_DNA"/>
</dbReference>
<evidence type="ECO:0000313" key="3">
    <source>
        <dbReference type="EMBL" id="KAG8386935.1"/>
    </source>
</evidence>
<gene>
    <name evidence="3" type="ORF">BUALT_Bualt03G0200500</name>
</gene>
<comment type="caution">
    <text evidence="3">The sequence shown here is derived from an EMBL/GenBank/DDBJ whole genome shotgun (WGS) entry which is preliminary data.</text>
</comment>
<evidence type="ECO:0000256" key="1">
    <source>
        <dbReference type="ARBA" id="ARBA00022679"/>
    </source>
</evidence>
<keyword evidence="1" id="KW-0808">Transferase</keyword>
<reference evidence="3" key="1">
    <citation type="submission" date="2019-10" db="EMBL/GenBank/DDBJ databases">
        <authorList>
            <person name="Zhang R."/>
            <person name="Pan Y."/>
            <person name="Wang J."/>
            <person name="Ma R."/>
            <person name="Yu S."/>
        </authorList>
    </citation>
    <scope>NUCLEOTIDE SEQUENCE</scope>
    <source>
        <strain evidence="3">LA-IB0</strain>
        <tissue evidence="3">Leaf</tissue>
    </source>
</reference>
<keyword evidence="4" id="KW-1185">Reference proteome</keyword>
<name>A0AAV6Y662_9LAMI</name>
<dbReference type="InterPro" id="IPR023213">
    <property type="entry name" value="CAT-like_dom_sf"/>
</dbReference>
<protein>
    <submittedName>
        <fullName evidence="3">Uncharacterized protein</fullName>
    </submittedName>
</protein>
<dbReference type="AlphaFoldDB" id="A0AAV6Y662"/>
<sequence length="456" mass="50595">MMALLETSRIAPPPGQVSELSVPLTSFDIIWIHFHPIRRLLFYEYACSKHYFVQTIVPKLKDSLSLTLKHYLPISGNLIYPSNIDKKPVFRYMPGDSVSLTIAESSDDFDNLIGNHARDGDLFYDFVPQIPPGKDEHECKIVPVIALQVTLFPGRGICIGFSNLHCLGDASSIVGFMLAWASISKCGGENELLKEKGESLPIFDRSVINYPLGIDNIYWNVMGQRPLIPSSLPFPTNRVRATFILHQADIKRLKDLVLAKKSDLVQVSSFVVSTSYIWSCLVKSGDAVGEEVDGNVLEYLIFAVDARARINPPVPTNYFGNCLGYGIAKIEHEELVGNKGFVTAAEAVAMDIKNTINNSDELMKRSENLLSELKIFVGIRGLGVSGSPKFDLYNADFGWGRTRKLEVVSIDGEKYSMSLCKSRDSDGGLEVGLSLPKERMEAFASIFAKGLKIHEY</sequence>
<dbReference type="Proteomes" id="UP000826271">
    <property type="component" value="Unassembled WGS sequence"/>
</dbReference>
<dbReference type="Pfam" id="PF02458">
    <property type="entry name" value="Transferase"/>
    <property type="match status" value="1"/>
</dbReference>
<dbReference type="GO" id="GO:0016747">
    <property type="term" value="F:acyltransferase activity, transferring groups other than amino-acyl groups"/>
    <property type="evidence" value="ECO:0007669"/>
    <property type="project" value="UniProtKB-ARBA"/>
</dbReference>
<organism evidence="3 4">
    <name type="scientific">Buddleja alternifolia</name>
    <dbReference type="NCBI Taxonomy" id="168488"/>
    <lineage>
        <taxon>Eukaryota</taxon>
        <taxon>Viridiplantae</taxon>
        <taxon>Streptophyta</taxon>
        <taxon>Embryophyta</taxon>
        <taxon>Tracheophyta</taxon>
        <taxon>Spermatophyta</taxon>
        <taxon>Magnoliopsida</taxon>
        <taxon>eudicotyledons</taxon>
        <taxon>Gunneridae</taxon>
        <taxon>Pentapetalae</taxon>
        <taxon>asterids</taxon>
        <taxon>lamiids</taxon>
        <taxon>Lamiales</taxon>
        <taxon>Scrophulariaceae</taxon>
        <taxon>Buddlejeae</taxon>
        <taxon>Buddleja</taxon>
    </lineage>
</organism>
<keyword evidence="2" id="KW-0012">Acyltransferase</keyword>
<accession>A0AAV6Y662</accession>
<dbReference type="InterPro" id="IPR051504">
    <property type="entry name" value="Plant_metabolite_acyltrans"/>
</dbReference>